<dbReference type="GO" id="GO:0016020">
    <property type="term" value="C:membrane"/>
    <property type="evidence" value="ECO:0007669"/>
    <property type="project" value="UniProtKB-SubCell"/>
</dbReference>
<keyword evidence="8" id="KW-1185">Reference proteome</keyword>
<accession>A0A7V8K7L4</accession>
<keyword evidence="3 5" id="KW-1133">Transmembrane helix</keyword>
<evidence type="ECO:0000259" key="6">
    <source>
        <dbReference type="Pfam" id="PF04932"/>
    </source>
</evidence>
<evidence type="ECO:0000313" key="7">
    <source>
        <dbReference type="EMBL" id="KAF1687253.1"/>
    </source>
</evidence>
<evidence type="ECO:0000313" key="8">
    <source>
        <dbReference type="Proteomes" id="UP000462066"/>
    </source>
</evidence>
<dbReference type="Proteomes" id="UP000462066">
    <property type="component" value="Unassembled WGS sequence"/>
</dbReference>
<evidence type="ECO:0000256" key="5">
    <source>
        <dbReference type="SAM" id="Phobius"/>
    </source>
</evidence>
<evidence type="ECO:0000256" key="4">
    <source>
        <dbReference type="ARBA" id="ARBA00023136"/>
    </source>
</evidence>
<feature type="transmembrane region" description="Helical" evidence="5">
    <location>
        <begin position="254"/>
        <end position="271"/>
    </location>
</feature>
<dbReference type="Pfam" id="PF04932">
    <property type="entry name" value="Wzy_C"/>
    <property type="match status" value="1"/>
</dbReference>
<proteinExistence type="predicted"/>
<dbReference type="PANTHER" id="PTHR37422">
    <property type="entry name" value="TEICHURONIC ACID BIOSYNTHESIS PROTEIN TUAE"/>
    <property type="match status" value="1"/>
</dbReference>
<comment type="subcellular location">
    <subcellularLocation>
        <location evidence="1">Membrane</location>
        <topology evidence="1">Multi-pass membrane protein</topology>
    </subcellularLocation>
</comment>
<keyword evidence="2 5" id="KW-0812">Transmembrane</keyword>
<dbReference type="AlphaFoldDB" id="A0A7V8K7L4"/>
<dbReference type="RefSeq" id="WP_162310272.1">
    <property type="nucleotide sequence ID" value="NZ_JACHGU010000005.1"/>
</dbReference>
<protein>
    <recommendedName>
        <fullName evidence="6">O-antigen ligase-related domain-containing protein</fullName>
    </recommendedName>
</protein>
<dbReference type="InterPro" id="IPR007016">
    <property type="entry name" value="O-antigen_ligase-rel_domated"/>
</dbReference>
<comment type="caution">
    <text evidence="7">The sequence shown here is derived from an EMBL/GenBank/DDBJ whole genome shotgun (WGS) entry which is preliminary data.</text>
</comment>
<feature type="transmembrane region" description="Helical" evidence="5">
    <location>
        <begin position="213"/>
        <end position="234"/>
    </location>
</feature>
<evidence type="ECO:0000256" key="3">
    <source>
        <dbReference type="ARBA" id="ARBA00022989"/>
    </source>
</evidence>
<reference evidence="7 8" key="1">
    <citation type="submission" date="2017-10" db="EMBL/GenBank/DDBJ databases">
        <title>Whole genome sequencing of Pseudoxanthomonas broegbernensis DSM 12573(T).</title>
        <authorList>
            <person name="Kumar S."/>
            <person name="Bansal K."/>
            <person name="Kaur A."/>
            <person name="Patil P."/>
            <person name="Sharma S."/>
            <person name="Patil P.B."/>
        </authorList>
    </citation>
    <scope>NUCLEOTIDE SEQUENCE [LARGE SCALE GENOMIC DNA]</scope>
    <source>
        <strain evidence="7 8">DSM 12573</strain>
    </source>
</reference>
<sequence length="443" mass="45897">MPNWPTERGAQANAAFAWTPAWVLACVALWPLPGPAEGVLALGALAVLALLAIAVARGGTLPLDRRAAALATCVFAAYWLPELLSAPDALDRARAWKEVVADLRYAPFLWGVAIAMHDARGRRRVGGGLALIVAAWTADALLQAALGGSPLFLGLDALDRIAGGEGSCSAAETLAADRLSGVFGPCNLKLGLVLASLSPFVLVAAVRRLGGAGWCVAALALGIAIVLAGARAAWLSYALVLAFSGWRVLGMRRMLGFAAAGAIALAGLYAASPQLQARVARTALALQENGEGMDGALSGRSRIWQGAACMVHAHPLNGVGVRGFRRAWPACDPAPGQVPAWGEGEAHHAHQVVLELLSETGALGLSLWLAGAWVAWRGWRTAGAAARERARPALLALAVTVFPLNTHLAFYSTFWGGVLLLLAGLYAGALHGRAGDRPSFPSS</sequence>
<feature type="transmembrane region" description="Helical" evidence="5">
    <location>
        <begin position="188"/>
        <end position="206"/>
    </location>
</feature>
<dbReference type="PANTHER" id="PTHR37422:SF21">
    <property type="entry name" value="EXOQ-LIKE PROTEIN"/>
    <property type="match status" value="1"/>
</dbReference>
<gene>
    <name evidence="7" type="ORF">B1992_04530</name>
</gene>
<name>A0A7V8K7L4_9GAMM</name>
<organism evidence="7 8">
    <name type="scientific">Pseudoxanthomonas broegbernensis</name>
    <dbReference type="NCBI Taxonomy" id="83619"/>
    <lineage>
        <taxon>Bacteria</taxon>
        <taxon>Pseudomonadati</taxon>
        <taxon>Pseudomonadota</taxon>
        <taxon>Gammaproteobacteria</taxon>
        <taxon>Lysobacterales</taxon>
        <taxon>Lysobacteraceae</taxon>
        <taxon>Pseudoxanthomonas</taxon>
    </lineage>
</organism>
<dbReference type="InterPro" id="IPR051533">
    <property type="entry name" value="WaaL-like"/>
</dbReference>
<feature type="transmembrane region" description="Helical" evidence="5">
    <location>
        <begin position="408"/>
        <end position="429"/>
    </location>
</feature>
<feature type="transmembrane region" description="Helical" evidence="5">
    <location>
        <begin position="125"/>
        <end position="146"/>
    </location>
</feature>
<keyword evidence="4 5" id="KW-0472">Membrane</keyword>
<feature type="domain" description="O-antigen ligase-related" evidence="6">
    <location>
        <begin position="217"/>
        <end position="369"/>
    </location>
</feature>
<dbReference type="EMBL" id="MWIP01000003">
    <property type="protein sequence ID" value="KAF1687253.1"/>
    <property type="molecule type" value="Genomic_DNA"/>
</dbReference>
<evidence type="ECO:0000256" key="2">
    <source>
        <dbReference type="ARBA" id="ARBA00022692"/>
    </source>
</evidence>
<feature type="transmembrane region" description="Helical" evidence="5">
    <location>
        <begin position="12"/>
        <end position="32"/>
    </location>
</feature>
<evidence type="ECO:0000256" key="1">
    <source>
        <dbReference type="ARBA" id="ARBA00004141"/>
    </source>
</evidence>
<feature type="transmembrane region" description="Helical" evidence="5">
    <location>
        <begin position="38"/>
        <end position="56"/>
    </location>
</feature>